<keyword evidence="3 5" id="KW-1133">Transmembrane helix</keyword>
<dbReference type="PANTHER" id="PTHR31444">
    <property type="entry name" value="OS11G0490100 PROTEIN"/>
    <property type="match status" value="1"/>
</dbReference>
<evidence type="ECO:0008006" key="8">
    <source>
        <dbReference type="Google" id="ProtNLM"/>
    </source>
</evidence>
<keyword evidence="7" id="KW-1185">Reference proteome</keyword>
<evidence type="ECO:0000313" key="6">
    <source>
        <dbReference type="EMBL" id="KAK9667131.1"/>
    </source>
</evidence>
<dbReference type="InterPro" id="IPR006514">
    <property type="entry name" value="IRX15/GXM/AGM"/>
</dbReference>
<dbReference type="Pfam" id="PF21729">
    <property type="entry name" value="IRX15_IRX15L_GXM"/>
    <property type="match status" value="1"/>
</dbReference>
<name>A0AAW1GTS8_SAPOF</name>
<feature type="transmembrane region" description="Helical" evidence="5">
    <location>
        <begin position="27"/>
        <end position="45"/>
    </location>
</feature>
<organism evidence="6 7">
    <name type="scientific">Saponaria officinalis</name>
    <name type="common">Common soapwort</name>
    <name type="synonym">Lychnis saponaria</name>
    <dbReference type="NCBI Taxonomy" id="3572"/>
    <lineage>
        <taxon>Eukaryota</taxon>
        <taxon>Viridiplantae</taxon>
        <taxon>Streptophyta</taxon>
        <taxon>Embryophyta</taxon>
        <taxon>Tracheophyta</taxon>
        <taxon>Spermatophyta</taxon>
        <taxon>Magnoliopsida</taxon>
        <taxon>eudicotyledons</taxon>
        <taxon>Gunneridae</taxon>
        <taxon>Pentapetalae</taxon>
        <taxon>Caryophyllales</taxon>
        <taxon>Caryophyllaceae</taxon>
        <taxon>Caryophylleae</taxon>
        <taxon>Saponaria</taxon>
    </lineage>
</organism>
<evidence type="ECO:0000256" key="3">
    <source>
        <dbReference type="ARBA" id="ARBA00022989"/>
    </source>
</evidence>
<protein>
    <recommendedName>
        <fullName evidence="8">Polysaccharide biosynthesis domain-containing protein</fullName>
    </recommendedName>
</protein>
<keyword evidence="2 5" id="KW-0812">Transmembrane</keyword>
<evidence type="ECO:0000256" key="2">
    <source>
        <dbReference type="ARBA" id="ARBA00022692"/>
    </source>
</evidence>
<dbReference type="EMBL" id="JBDFQZ010000014">
    <property type="protein sequence ID" value="KAK9667131.1"/>
    <property type="molecule type" value="Genomic_DNA"/>
</dbReference>
<dbReference type="NCBIfam" id="TIGR01627">
    <property type="entry name" value="A_thal_3515"/>
    <property type="match status" value="1"/>
</dbReference>
<evidence type="ECO:0000256" key="1">
    <source>
        <dbReference type="ARBA" id="ARBA00004194"/>
    </source>
</evidence>
<dbReference type="AlphaFoldDB" id="A0AAW1GTS8"/>
<reference evidence="6" key="1">
    <citation type="submission" date="2024-03" db="EMBL/GenBank/DDBJ databases">
        <title>WGS assembly of Saponaria officinalis var. Norfolk2.</title>
        <authorList>
            <person name="Jenkins J."/>
            <person name="Shu S."/>
            <person name="Grimwood J."/>
            <person name="Barry K."/>
            <person name="Goodstein D."/>
            <person name="Schmutz J."/>
            <person name="Leebens-Mack J."/>
            <person name="Osbourn A."/>
        </authorList>
    </citation>
    <scope>NUCLEOTIDE SEQUENCE [LARGE SCALE GENOMIC DNA]</scope>
    <source>
        <strain evidence="6">JIC</strain>
    </source>
</reference>
<evidence type="ECO:0000256" key="4">
    <source>
        <dbReference type="ARBA" id="ARBA00023136"/>
    </source>
</evidence>
<comment type="caution">
    <text evidence="6">The sequence shown here is derived from an EMBL/GenBank/DDBJ whole genome shotgun (WGS) entry which is preliminary data.</text>
</comment>
<evidence type="ECO:0000256" key="5">
    <source>
        <dbReference type="SAM" id="Phobius"/>
    </source>
</evidence>
<gene>
    <name evidence="6" type="ORF">RND81_14G235200</name>
</gene>
<comment type="subcellular location">
    <subcellularLocation>
        <location evidence="1">Golgi apparatus membrane</location>
        <topology evidence="1">Single-pass membrane protein</topology>
    </subcellularLocation>
</comment>
<evidence type="ECO:0000313" key="7">
    <source>
        <dbReference type="Proteomes" id="UP001443914"/>
    </source>
</evidence>
<dbReference type="GO" id="GO:0000139">
    <property type="term" value="C:Golgi membrane"/>
    <property type="evidence" value="ECO:0007669"/>
    <property type="project" value="UniProtKB-SubCell"/>
</dbReference>
<dbReference type="GO" id="GO:0045492">
    <property type="term" value="P:xylan biosynthetic process"/>
    <property type="evidence" value="ECO:0007669"/>
    <property type="project" value="InterPro"/>
</dbReference>
<accession>A0AAW1GTS8</accession>
<sequence length="302" mass="34263">MKSTPKLIVFHPSFYKPTTSTTSTHRFILLTFLTLFSFTFLITLLKPTSPPPPPPPSTTTTATPSISTAVSAALLHYAATNTTGMTAAELASIATAIRRCSSHCNLLIFGFTHETLLWKSLNSGERRRTVFLDENEYTVANYEKNFTDIEAYDVQYTTKVRQWKELIQYARVYRKSDCKPSQNLLFSDCKLGLNDLPNHLYAIDWDIIIVDGPRGYSPETAGRMSAIFTAAVMARARGEQTRVFVHDFGREIERVYSEEFLCKQNLVEIVDDLGHFVVKKRGKNYDDRVFEFCVEENSSFSS</sequence>
<keyword evidence="4 5" id="KW-0472">Membrane</keyword>
<proteinExistence type="predicted"/>
<dbReference type="Proteomes" id="UP001443914">
    <property type="component" value="Unassembled WGS sequence"/>
</dbReference>